<reference evidence="3 4" key="1">
    <citation type="submission" date="2010-04" db="EMBL/GenBank/DDBJ databases">
        <title>The genome of Herbaspirillum seropedicae SmR1, an endophytic, nitrogen-fixing, plant-growth promoting beta-Proteobacteria.</title>
        <authorList>
            <person name="Pedrosa F.O."/>
            <person name="Monteiro R.A."/>
            <person name="Wassem R."/>
            <person name="Cruz L.M."/>
            <person name="Ayub R.A."/>
            <person name="Colauto N.B."/>
            <person name="Fernandez M.A."/>
            <person name="Fungaro M.H.P."/>
            <person name="Grisard E.C."/>
            <person name="Hungria M."/>
            <person name="Madeira H.M.F."/>
            <person name="Nodari R.O."/>
            <person name="Osaku C.A."/>
            <person name="Petzl-Erler M.L."/>
            <person name="Terenzi H."/>
            <person name="Vieira L.G.E."/>
            <person name="Almeida M.I.M."/>
            <person name="Alves L.R."/>
            <person name="Arantes O.M.N."/>
            <person name="Balsanelli E."/>
            <person name="Barcellos F.G."/>
            <person name="Baura V.A."/>
            <person name="Binde D.R."/>
            <person name="Campo R.J."/>
            <person name="Chubatsu L.S."/>
            <person name="Chueire L.M.O."/>
            <person name="Ciferri R.R."/>
            <person name="Correa L.C."/>
            <person name="da Conceicao Silva J.L."/>
            <person name="Dabul A.N.G."/>
            <person name="Dambros B.P."/>
            <person name="Faoro H."/>
            <person name="Favetti A."/>
            <person name="Friedermann G."/>
            <person name="Furlaneto M.C."/>
            <person name="Gasques L.S."/>
            <person name="Gimenes C.C.T."/>
            <person name="Gioppo N.M.R."/>
            <person name="Glienke-Blanco C."/>
            <person name="Godoy L.P."/>
            <person name="Guerra M.P."/>
            <person name="Karp S."/>
            <person name="Kava-Cordeiro V."/>
            <person name="Margarido V.P."/>
            <person name="Mathioni S.M."/>
            <person name="Menck-Soares M.A."/>
            <person name="Murace N.K."/>
            <person name="Nicolas M.F."/>
            <person name="Oliveira C.E.C."/>
            <person name="Pagnan N.A.B."/>
            <person name="Pamphile J.A."/>
            <person name="Patussi E.V."/>
            <person name="Pereira L.F.P."/>
            <person name="Pereira-Ferrari L."/>
            <person name="Pinto F.G.S."/>
            <person name="Precoma C."/>
            <person name="Prioli A.J."/>
            <person name="Prioli S.M.A.P."/>
            <person name="Raittz R.T."/>
            <person name="Ramos H.J.O."/>
            <person name="Ribeiro E.M.S.F."/>
            <person name="Rigo L.U."/>
            <person name="Rocha C.L.M.S.C."/>
            <person name="Rocha S.N."/>
            <person name="Santos K."/>
            <person name="Satori D."/>
            <person name="Silva A.G."/>
            <person name="Simao R.C.G."/>
            <person name="Soares M.A.M."/>
            <person name="Souza E.M."/>
            <person name="Steffens M.B.R."/>
            <person name="Steindel M."/>
            <person name="Tadra-Sfeir M.Z."/>
            <person name="Takahashi E.K."/>
            <person name="Torres R.A."/>
            <person name="Valle J.S."/>
            <person name="Vernal J.I."/>
            <person name="Vilas-Boas L.A."/>
            <person name="Watanabe M.A.E."/>
            <person name="Weiss V.A."/>
            <person name="Yates M.A."/>
            <person name="Souza E.M."/>
        </authorList>
    </citation>
    <scope>NUCLEOTIDE SEQUENCE [LARGE SCALE GENOMIC DNA]</scope>
    <source>
        <strain evidence="3 4">SmR1</strain>
    </source>
</reference>
<evidence type="ECO:0000313" key="4">
    <source>
        <dbReference type="Proteomes" id="UP000000329"/>
    </source>
</evidence>
<dbReference type="GeneID" id="29390335"/>
<feature type="transmembrane region" description="Helical" evidence="1">
    <location>
        <begin position="224"/>
        <end position="241"/>
    </location>
</feature>
<feature type="transmembrane region" description="Helical" evidence="1">
    <location>
        <begin position="72"/>
        <end position="88"/>
    </location>
</feature>
<dbReference type="eggNOG" id="COG1835">
    <property type="taxonomic scope" value="Bacteria"/>
</dbReference>
<organism evidence="3 4">
    <name type="scientific">Herbaspirillum seropedicae (strain SmR1)</name>
    <dbReference type="NCBI Taxonomy" id="757424"/>
    <lineage>
        <taxon>Bacteria</taxon>
        <taxon>Pseudomonadati</taxon>
        <taxon>Pseudomonadota</taxon>
        <taxon>Betaproteobacteria</taxon>
        <taxon>Burkholderiales</taxon>
        <taxon>Oxalobacteraceae</taxon>
        <taxon>Herbaspirillum</taxon>
    </lineage>
</organism>
<accession>D8ISG4</accession>
<dbReference type="OrthoDB" id="265992at2"/>
<dbReference type="Proteomes" id="UP000000329">
    <property type="component" value="Chromosome"/>
</dbReference>
<dbReference type="AlphaFoldDB" id="D8ISG4"/>
<keyword evidence="4" id="KW-1185">Reference proteome</keyword>
<protein>
    <submittedName>
        <fullName evidence="3">Acyltransferase family protein</fullName>
        <ecNumber evidence="3">2.3.-.-</ecNumber>
    </submittedName>
</protein>
<name>D8ISG4_HERSS</name>
<dbReference type="GO" id="GO:0016747">
    <property type="term" value="F:acyltransferase activity, transferring groups other than amino-acyl groups"/>
    <property type="evidence" value="ECO:0007669"/>
    <property type="project" value="InterPro"/>
</dbReference>
<evidence type="ECO:0000256" key="1">
    <source>
        <dbReference type="SAM" id="Phobius"/>
    </source>
</evidence>
<keyword evidence="1" id="KW-0812">Transmembrane</keyword>
<proteinExistence type="predicted"/>
<dbReference type="EC" id="2.3.-.-" evidence="3"/>
<feature type="transmembrane region" description="Helical" evidence="1">
    <location>
        <begin position="12"/>
        <end position="29"/>
    </location>
</feature>
<sequence>MEKQHHGGLEILKLIMSLMVVGIHTNPFASLPALNSLTSNGIFRIAVPVFFVMNGYFLSLERDKFLPWLRRIVLLYLLLSLLFSPLWLDTASPQDALLSIVQNLATGWHHLWYLAALIVAACLAYLGRAHLSLLLPVALLCFVAGIVLQAIALWNGNDFAHAIHGQFDLYRNALTVALPFLLIGMALRRRQTPLHVSLPLLLLVGALFVGEIVLWGWLSRNQTRDLYASLIVVAPVLFLAARQVQLNYRDHMSARIYYFHPIFEMAFKLNGKFGGGKVFLVTAVLSALLAYAIGKLKTLQGAGRLGWVRLIP</sequence>
<gene>
    <name evidence="3" type="ordered locus">Hsero_2007</name>
</gene>
<feature type="transmembrane region" description="Helical" evidence="1">
    <location>
        <begin position="169"/>
        <end position="187"/>
    </location>
</feature>
<keyword evidence="1" id="KW-0472">Membrane</keyword>
<evidence type="ECO:0000259" key="2">
    <source>
        <dbReference type="Pfam" id="PF01757"/>
    </source>
</evidence>
<dbReference type="InterPro" id="IPR002656">
    <property type="entry name" value="Acyl_transf_3_dom"/>
</dbReference>
<feature type="transmembrane region" description="Helical" evidence="1">
    <location>
        <begin position="278"/>
        <end position="294"/>
    </location>
</feature>
<feature type="transmembrane region" description="Helical" evidence="1">
    <location>
        <begin position="41"/>
        <end position="60"/>
    </location>
</feature>
<keyword evidence="1" id="KW-1133">Transmembrane helix</keyword>
<feature type="transmembrane region" description="Helical" evidence="1">
    <location>
        <begin position="108"/>
        <end position="126"/>
    </location>
</feature>
<feature type="domain" description="Acyltransferase 3" evidence="2">
    <location>
        <begin position="8"/>
        <end position="290"/>
    </location>
</feature>
<feature type="transmembrane region" description="Helical" evidence="1">
    <location>
        <begin position="199"/>
        <end position="218"/>
    </location>
</feature>
<dbReference type="RefSeq" id="WP_013233995.1">
    <property type="nucleotide sequence ID" value="NC_014323.1"/>
</dbReference>
<keyword evidence="3" id="KW-0808">Transferase</keyword>
<keyword evidence="3" id="KW-0012">Acyltransferase</keyword>
<evidence type="ECO:0000313" key="3">
    <source>
        <dbReference type="EMBL" id="ADJ63508.1"/>
    </source>
</evidence>
<dbReference type="HOGENOM" id="CLU_055093_3_1_4"/>
<dbReference type="EMBL" id="CP002039">
    <property type="protein sequence ID" value="ADJ63508.1"/>
    <property type="molecule type" value="Genomic_DNA"/>
</dbReference>
<dbReference type="KEGG" id="hse:Hsero_2007"/>
<dbReference type="STRING" id="757424.Hsero_2007"/>
<feature type="transmembrane region" description="Helical" evidence="1">
    <location>
        <begin position="133"/>
        <end position="154"/>
    </location>
</feature>
<dbReference type="Pfam" id="PF01757">
    <property type="entry name" value="Acyl_transf_3"/>
    <property type="match status" value="1"/>
</dbReference>